<keyword evidence="3" id="KW-1185">Reference proteome</keyword>
<proteinExistence type="predicted"/>
<evidence type="ECO:0000256" key="1">
    <source>
        <dbReference type="SAM" id="SignalP"/>
    </source>
</evidence>
<name>A0A9P5NDM9_GYMJU</name>
<feature type="chain" id="PRO_5040291373" evidence="1">
    <location>
        <begin position="21"/>
        <end position="97"/>
    </location>
</feature>
<feature type="signal peptide" evidence="1">
    <location>
        <begin position="1"/>
        <end position="20"/>
    </location>
</feature>
<evidence type="ECO:0000313" key="3">
    <source>
        <dbReference type="Proteomes" id="UP000724874"/>
    </source>
</evidence>
<comment type="caution">
    <text evidence="2">The sequence shown here is derived from an EMBL/GenBank/DDBJ whole genome shotgun (WGS) entry which is preliminary data.</text>
</comment>
<reference evidence="2" key="1">
    <citation type="submission" date="2020-11" db="EMBL/GenBank/DDBJ databases">
        <authorList>
            <consortium name="DOE Joint Genome Institute"/>
            <person name="Ahrendt S."/>
            <person name="Riley R."/>
            <person name="Andreopoulos W."/>
            <person name="LaButti K."/>
            <person name="Pangilinan J."/>
            <person name="Ruiz-duenas F.J."/>
            <person name="Barrasa J.M."/>
            <person name="Sanchez-Garcia M."/>
            <person name="Camarero S."/>
            <person name="Miyauchi S."/>
            <person name="Serrano A."/>
            <person name="Linde D."/>
            <person name="Babiker R."/>
            <person name="Drula E."/>
            <person name="Ayuso-Fernandez I."/>
            <person name="Pacheco R."/>
            <person name="Padilla G."/>
            <person name="Ferreira P."/>
            <person name="Barriuso J."/>
            <person name="Kellner H."/>
            <person name="Castanera R."/>
            <person name="Alfaro M."/>
            <person name="Ramirez L."/>
            <person name="Pisabarro A.G."/>
            <person name="Kuo A."/>
            <person name="Tritt A."/>
            <person name="Lipzen A."/>
            <person name="He G."/>
            <person name="Yan M."/>
            <person name="Ng V."/>
            <person name="Cullen D."/>
            <person name="Martin F."/>
            <person name="Rosso M.-N."/>
            <person name="Henrissat B."/>
            <person name="Hibbett D."/>
            <person name="Martinez A.T."/>
            <person name="Grigoriev I.V."/>
        </authorList>
    </citation>
    <scope>NUCLEOTIDE SEQUENCE</scope>
    <source>
        <strain evidence="2">AH 44721</strain>
    </source>
</reference>
<dbReference type="Proteomes" id="UP000724874">
    <property type="component" value="Unassembled WGS sequence"/>
</dbReference>
<protein>
    <submittedName>
        <fullName evidence="2">Uncharacterized protein</fullName>
    </submittedName>
</protein>
<evidence type="ECO:0000313" key="2">
    <source>
        <dbReference type="EMBL" id="KAF8877312.1"/>
    </source>
</evidence>
<dbReference type="AlphaFoldDB" id="A0A9P5NDM9"/>
<gene>
    <name evidence="2" type="ORF">CPB84DRAFT_1795081</name>
</gene>
<dbReference type="EMBL" id="JADNYJ010000172">
    <property type="protein sequence ID" value="KAF8877312.1"/>
    <property type="molecule type" value="Genomic_DNA"/>
</dbReference>
<organism evidence="2 3">
    <name type="scientific">Gymnopilus junonius</name>
    <name type="common">Spectacular rustgill mushroom</name>
    <name type="synonym">Gymnopilus spectabilis subsp. junonius</name>
    <dbReference type="NCBI Taxonomy" id="109634"/>
    <lineage>
        <taxon>Eukaryota</taxon>
        <taxon>Fungi</taxon>
        <taxon>Dikarya</taxon>
        <taxon>Basidiomycota</taxon>
        <taxon>Agaricomycotina</taxon>
        <taxon>Agaricomycetes</taxon>
        <taxon>Agaricomycetidae</taxon>
        <taxon>Agaricales</taxon>
        <taxon>Agaricineae</taxon>
        <taxon>Hymenogastraceae</taxon>
        <taxon>Gymnopilus</taxon>
    </lineage>
</organism>
<keyword evidence="1" id="KW-0732">Signal</keyword>
<accession>A0A9P5NDM9</accession>
<sequence length="97" mass="10520">MKHSIPITIILAVFTVGNLATPAPSSAQGEIAARADADVEDCDVSCRLYKALYASREIAPVAVAAREDAEVDAENCFGFFFRRRRCRHAEHAPVSAN</sequence>